<sequence>MIDDQRTLVVRFHRTISTVCTFTVRAPNSHIGHLHLRIDPHLPPLPDTMITSTTSTTTTIGHDGHRHHHNQLHLNIRPSSTPPTRSSPTLPTFPYMSPFQAFNTQFRT</sequence>
<evidence type="ECO:0000313" key="2">
    <source>
        <dbReference type="EMBL" id="EIM80206.1"/>
    </source>
</evidence>
<name>R7RXS0_STEHR</name>
<proteinExistence type="predicted"/>
<dbReference type="RefSeq" id="XP_007310811.1">
    <property type="nucleotide sequence ID" value="XM_007310749.1"/>
</dbReference>
<dbReference type="GeneID" id="18802220"/>
<reference evidence="3" key="1">
    <citation type="journal article" date="2012" name="Science">
        <title>The Paleozoic origin of enzymatic lignin decomposition reconstructed from 31 fungal genomes.</title>
        <authorList>
            <person name="Floudas D."/>
            <person name="Binder M."/>
            <person name="Riley R."/>
            <person name="Barry K."/>
            <person name="Blanchette R.A."/>
            <person name="Henrissat B."/>
            <person name="Martinez A.T."/>
            <person name="Otillar R."/>
            <person name="Spatafora J.W."/>
            <person name="Yadav J.S."/>
            <person name="Aerts A."/>
            <person name="Benoit I."/>
            <person name="Boyd A."/>
            <person name="Carlson A."/>
            <person name="Copeland A."/>
            <person name="Coutinho P.M."/>
            <person name="de Vries R.P."/>
            <person name="Ferreira P."/>
            <person name="Findley K."/>
            <person name="Foster B."/>
            <person name="Gaskell J."/>
            <person name="Glotzer D."/>
            <person name="Gorecki P."/>
            <person name="Heitman J."/>
            <person name="Hesse C."/>
            <person name="Hori C."/>
            <person name="Igarashi K."/>
            <person name="Jurgens J.A."/>
            <person name="Kallen N."/>
            <person name="Kersten P."/>
            <person name="Kohler A."/>
            <person name="Kuees U."/>
            <person name="Kumar T.K.A."/>
            <person name="Kuo A."/>
            <person name="LaButti K."/>
            <person name="Larrondo L.F."/>
            <person name="Lindquist E."/>
            <person name="Ling A."/>
            <person name="Lombard V."/>
            <person name="Lucas S."/>
            <person name="Lundell T."/>
            <person name="Martin R."/>
            <person name="McLaughlin D.J."/>
            <person name="Morgenstern I."/>
            <person name="Morin E."/>
            <person name="Murat C."/>
            <person name="Nagy L.G."/>
            <person name="Nolan M."/>
            <person name="Ohm R.A."/>
            <person name="Patyshakuliyeva A."/>
            <person name="Rokas A."/>
            <person name="Ruiz-Duenas F.J."/>
            <person name="Sabat G."/>
            <person name="Salamov A."/>
            <person name="Samejima M."/>
            <person name="Schmutz J."/>
            <person name="Slot J.C."/>
            <person name="St John F."/>
            <person name="Stenlid J."/>
            <person name="Sun H."/>
            <person name="Sun S."/>
            <person name="Syed K."/>
            <person name="Tsang A."/>
            <person name="Wiebenga A."/>
            <person name="Young D."/>
            <person name="Pisabarro A."/>
            <person name="Eastwood D.C."/>
            <person name="Martin F."/>
            <person name="Cullen D."/>
            <person name="Grigoriev I.V."/>
            <person name="Hibbett D.S."/>
        </authorList>
    </citation>
    <scope>NUCLEOTIDE SEQUENCE [LARGE SCALE GENOMIC DNA]</scope>
    <source>
        <strain evidence="3">FP-91666</strain>
    </source>
</reference>
<gene>
    <name evidence="2" type="ORF">STEHIDRAFT_163079</name>
</gene>
<dbReference type="AlphaFoldDB" id="R7RXS0"/>
<protein>
    <submittedName>
        <fullName evidence="2">Uncharacterized protein</fullName>
    </submittedName>
</protein>
<feature type="region of interest" description="Disordered" evidence="1">
    <location>
        <begin position="75"/>
        <end position="94"/>
    </location>
</feature>
<organism evidence="2 3">
    <name type="scientific">Stereum hirsutum (strain FP-91666)</name>
    <name type="common">White-rot fungus</name>
    <dbReference type="NCBI Taxonomy" id="721885"/>
    <lineage>
        <taxon>Eukaryota</taxon>
        <taxon>Fungi</taxon>
        <taxon>Dikarya</taxon>
        <taxon>Basidiomycota</taxon>
        <taxon>Agaricomycotina</taxon>
        <taxon>Agaricomycetes</taxon>
        <taxon>Russulales</taxon>
        <taxon>Stereaceae</taxon>
        <taxon>Stereum</taxon>
    </lineage>
</organism>
<feature type="compositionally biased region" description="Low complexity" evidence="1">
    <location>
        <begin position="78"/>
        <end position="94"/>
    </location>
</feature>
<evidence type="ECO:0000313" key="3">
    <source>
        <dbReference type="Proteomes" id="UP000053927"/>
    </source>
</evidence>
<dbReference type="Proteomes" id="UP000053927">
    <property type="component" value="Unassembled WGS sequence"/>
</dbReference>
<evidence type="ECO:0000256" key="1">
    <source>
        <dbReference type="SAM" id="MobiDB-lite"/>
    </source>
</evidence>
<keyword evidence="3" id="KW-1185">Reference proteome</keyword>
<accession>R7RXS0</accession>
<dbReference type="KEGG" id="shs:STEHIDRAFT_163079"/>
<dbReference type="EMBL" id="JH687399">
    <property type="protein sequence ID" value="EIM80206.1"/>
    <property type="molecule type" value="Genomic_DNA"/>
</dbReference>